<dbReference type="InterPro" id="IPR008863">
    <property type="entry name" value="Toxic_anion-R_TelA"/>
</dbReference>
<dbReference type="RefSeq" id="WP_225250074.1">
    <property type="nucleotide sequence ID" value="NZ_JAIWIU010000041.1"/>
</dbReference>
<evidence type="ECO:0000256" key="1">
    <source>
        <dbReference type="ARBA" id="ARBA00005541"/>
    </source>
</evidence>
<comment type="caution">
    <text evidence="2">The sequence shown here is derived from an EMBL/GenBank/DDBJ whole genome shotgun (WGS) entry which is preliminary data.</text>
</comment>
<dbReference type="Pfam" id="PF05816">
    <property type="entry name" value="TelA"/>
    <property type="match status" value="1"/>
</dbReference>
<organism evidence="2 3">
    <name type="scientific">Vibrio tritonius</name>
    <dbReference type="NCBI Taxonomy" id="1435069"/>
    <lineage>
        <taxon>Bacteria</taxon>
        <taxon>Pseudomonadati</taxon>
        <taxon>Pseudomonadota</taxon>
        <taxon>Gammaproteobacteria</taxon>
        <taxon>Vibrionales</taxon>
        <taxon>Vibrionaceae</taxon>
        <taxon>Vibrio</taxon>
    </lineage>
</organism>
<sequence>MNEMALASITSSSNFVQAPELVLSQAALDLAETFDPLDVSAMKNFGIAIVGKLAELTSQFTPRHQTTEVVDAVNVLQAMCDTVANSGLDQLSQPSIFSKLPLFGERFVSLPLCSHHFDVLKTQLDVLSYRLQKHLSKLGHEVKQIDILSRNCENLLLQLEVHIDAGQLRLAQLNHTVLPQLQEQAQKSGHILDSQHYQEASQAVMQLDERVYHLMMSRFAAMNIMPQLNLTQQGNKILHNDIQDIVRDTLPCWQIELSEALDCKDKIPAIEKVKNVTCFMTETISRALSHAKSGCTQRERSQPIINQSVDDLNEALSKALAEGE</sequence>
<comment type="similarity">
    <text evidence="1">Belongs to the TelA family.</text>
</comment>
<evidence type="ECO:0000313" key="2">
    <source>
        <dbReference type="EMBL" id="MCA2015858.1"/>
    </source>
</evidence>
<dbReference type="PANTHER" id="PTHR38432">
    <property type="entry name" value="TELA-LIKE PROTEIN SAOUHSC_01408"/>
    <property type="match status" value="1"/>
</dbReference>
<gene>
    <name evidence="2" type="ORF">LDJ79_07025</name>
</gene>
<dbReference type="EMBL" id="JAIWIU010000041">
    <property type="protein sequence ID" value="MCA2015858.1"/>
    <property type="molecule type" value="Genomic_DNA"/>
</dbReference>
<protein>
    <submittedName>
        <fullName evidence="2">Toxic anion resistance protein</fullName>
    </submittedName>
</protein>
<reference evidence="3" key="1">
    <citation type="submission" date="2023-07" db="EMBL/GenBank/DDBJ databases">
        <title>Molecular identification of indigenous halophilic bacteria isolated from red sea cost, biodegradation of synthetic dyes and assessment of degraded metabolite toxicity.</title>
        <authorList>
            <person name="Chaieb K."/>
            <person name="Altayb H.N."/>
        </authorList>
    </citation>
    <scope>NUCLEOTIDE SEQUENCE [LARGE SCALE GENOMIC DNA]</scope>
    <source>
        <strain evidence="3">K20</strain>
    </source>
</reference>
<evidence type="ECO:0000313" key="3">
    <source>
        <dbReference type="Proteomes" id="UP001199044"/>
    </source>
</evidence>
<proteinExistence type="inferred from homology"/>
<accession>A0ABS7YJK6</accession>
<name>A0ABS7YJK6_9VIBR</name>
<dbReference type="PANTHER" id="PTHR38432:SF1">
    <property type="entry name" value="TELA-LIKE PROTEIN SAOUHSC_01408"/>
    <property type="match status" value="1"/>
</dbReference>
<dbReference type="Proteomes" id="UP001199044">
    <property type="component" value="Unassembled WGS sequence"/>
</dbReference>
<keyword evidence="3" id="KW-1185">Reference proteome</keyword>